<dbReference type="PANTHER" id="PTHR43194">
    <property type="entry name" value="HYDROLASE ALPHA/BETA FOLD FAMILY"/>
    <property type="match status" value="1"/>
</dbReference>
<evidence type="ECO:0000313" key="2">
    <source>
        <dbReference type="EMBL" id="GLJ62788.1"/>
    </source>
</evidence>
<accession>A0A9W6LY08</accession>
<dbReference type="PANTHER" id="PTHR43194:SF5">
    <property type="entry name" value="PIMELOYL-[ACYL-CARRIER PROTEIN] METHYL ESTER ESTERASE"/>
    <property type="match status" value="1"/>
</dbReference>
<name>A0A9W6LY08_9MICO</name>
<dbReference type="Gene3D" id="3.40.50.1820">
    <property type="entry name" value="alpha/beta hydrolase"/>
    <property type="match status" value="1"/>
</dbReference>
<protein>
    <submittedName>
        <fullName evidence="2">Alpha/beta hydrolase</fullName>
    </submittedName>
</protein>
<feature type="domain" description="AB hydrolase-1" evidence="1">
    <location>
        <begin position="24"/>
        <end position="253"/>
    </location>
</feature>
<comment type="caution">
    <text evidence="2">The sequence shown here is derived from an EMBL/GenBank/DDBJ whole genome shotgun (WGS) entry which is preliminary data.</text>
</comment>
<dbReference type="InterPro" id="IPR050228">
    <property type="entry name" value="Carboxylesterase_BioH"/>
</dbReference>
<proteinExistence type="predicted"/>
<dbReference type="InterPro" id="IPR029058">
    <property type="entry name" value="AB_hydrolase_fold"/>
</dbReference>
<dbReference type="PRINTS" id="PR00111">
    <property type="entry name" value="ABHYDROLASE"/>
</dbReference>
<dbReference type="Pfam" id="PF12697">
    <property type="entry name" value="Abhydrolase_6"/>
    <property type="match status" value="1"/>
</dbReference>
<organism evidence="2 3">
    <name type="scientific">Microbacterium barkeri</name>
    <dbReference type="NCBI Taxonomy" id="33917"/>
    <lineage>
        <taxon>Bacteria</taxon>
        <taxon>Bacillati</taxon>
        <taxon>Actinomycetota</taxon>
        <taxon>Actinomycetes</taxon>
        <taxon>Micrococcales</taxon>
        <taxon>Microbacteriaceae</taxon>
        <taxon>Microbacterium</taxon>
    </lineage>
</organism>
<sequence length="274" mass="29254">MTKRLERGDAQLAYEDAGSGEQAVVLLHGAGLDHTMFDDQAGALIERGIRVVVCDLRGHGESAMEAGTRFAAQDALRDLDALLSACDHPSPVLVGHSLGGNLAQAFTRAHPDRVSGLIVLGSTWNTGPLSAMERLGLRLAAPALAAMPARTMARLMARASAVRPEAVTRAESVFARMPKRVFLDVWRATTSFVQPDPTYLSPVPLGLVRGAEDRTGNIASAMARWAAAEDVRERVIPGAGHILTWDAPAETSRALCEILDEWRAAKPGPLGRRG</sequence>
<dbReference type="Proteomes" id="UP001142462">
    <property type="component" value="Unassembled WGS sequence"/>
</dbReference>
<dbReference type="AlphaFoldDB" id="A0A9W6LY08"/>
<evidence type="ECO:0000313" key="3">
    <source>
        <dbReference type="Proteomes" id="UP001142462"/>
    </source>
</evidence>
<reference evidence="2" key="1">
    <citation type="journal article" date="2014" name="Int. J. Syst. Evol. Microbiol.">
        <title>Complete genome sequence of Corynebacterium casei LMG S-19264T (=DSM 44701T), isolated from a smear-ripened cheese.</title>
        <authorList>
            <consortium name="US DOE Joint Genome Institute (JGI-PGF)"/>
            <person name="Walter F."/>
            <person name="Albersmeier A."/>
            <person name="Kalinowski J."/>
            <person name="Ruckert C."/>
        </authorList>
    </citation>
    <scope>NUCLEOTIDE SEQUENCE</scope>
    <source>
        <strain evidence="2">VKM Ac-1020</strain>
    </source>
</reference>
<dbReference type="SUPFAM" id="SSF53474">
    <property type="entry name" value="alpha/beta-Hydrolases"/>
    <property type="match status" value="1"/>
</dbReference>
<gene>
    <name evidence="2" type="ORF">GCM10017576_29190</name>
</gene>
<evidence type="ECO:0000259" key="1">
    <source>
        <dbReference type="Pfam" id="PF12697"/>
    </source>
</evidence>
<keyword evidence="2" id="KW-0378">Hydrolase</keyword>
<dbReference type="GO" id="GO:0016787">
    <property type="term" value="F:hydrolase activity"/>
    <property type="evidence" value="ECO:0007669"/>
    <property type="project" value="UniProtKB-KW"/>
</dbReference>
<dbReference type="InterPro" id="IPR000073">
    <property type="entry name" value="AB_hydrolase_1"/>
</dbReference>
<dbReference type="EMBL" id="BSEJ01000017">
    <property type="protein sequence ID" value="GLJ62788.1"/>
    <property type="molecule type" value="Genomic_DNA"/>
</dbReference>
<keyword evidence="3" id="KW-1185">Reference proteome</keyword>
<reference evidence="2" key="2">
    <citation type="submission" date="2023-01" db="EMBL/GenBank/DDBJ databases">
        <authorList>
            <person name="Sun Q."/>
            <person name="Evtushenko L."/>
        </authorList>
    </citation>
    <scope>NUCLEOTIDE SEQUENCE</scope>
    <source>
        <strain evidence="2">VKM Ac-1020</strain>
    </source>
</reference>